<evidence type="ECO:0000313" key="7">
    <source>
        <dbReference type="EMBL" id="KAK7317453.1"/>
    </source>
</evidence>
<accession>A0AAN9KJL2</accession>
<evidence type="ECO:0000256" key="4">
    <source>
        <dbReference type="PROSITE-ProRule" id="PRU00134"/>
    </source>
</evidence>
<feature type="domain" description="MYND-type" evidence="6">
    <location>
        <begin position="104"/>
        <end position="140"/>
    </location>
</feature>
<gene>
    <name evidence="7" type="ORF">RJT34_01704</name>
</gene>
<keyword evidence="3" id="KW-0862">Zinc</keyword>
<reference evidence="7 8" key="1">
    <citation type="submission" date="2024-01" db="EMBL/GenBank/DDBJ databases">
        <title>The genomes of 5 underutilized Papilionoideae crops provide insights into root nodulation and disease resistance.</title>
        <authorList>
            <person name="Yuan L."/>
        </authorList>
    </citation>
    <scope>NUCLEOTIDE SEQUENCE [LARGE SCALE GENOMIC DNA]</scope>
    <source>
        <strain evidence="7">LY-2023</strain>
        <tissue evidence="7">Leaf</tissue>
    </source>
</reference>
<keyword evidence="2 4" id="KW-0863">Zinc-finger</keyword>
<dbReference type="Proteomes" id="UP001359559">
    <property type="component" value="Unassembled WGS sequence"/>
</dbReference>
<evidence type="ECO:0000259" key="6">
    <source>
        <dbReference type="PROSITE" id="PS50865"/>
    </source>
</evidence>
<evidence type="ECO:0000256" key="1">
    <source>
        <dbReference type="ARBA" id="ARBA00022723"/>
    </source>
</evidence>
<dbReference type="InterPro" id="IPR002893">
    <property type="entry name" value="Znf_MYND"/>
</dbReference>
<dbReference type="Gene3D" id="6.10.140.2220">
    <property type="match status" value="1"/>
</dbReference>
<dbReference type="GO" id="GO:0008270">
    <property type="term" value="F:zinc ion binding"/>
    <property type="evidence" value="ECO:0007669"/>
    <property type="project" value="UniProtKB-KW"/>
</dbReference>
<proteinExistence type="predicted"/>
<feature type="region of interest" description="Disordered" evidence="5">
    <location>
        <begin position="1"/>
        <end position="29"/>
    </location>
</feature>
<dbReference type="SUPFAM" id="SSF144232">
    <property type="entry name" value="HIT/MYND zinc finger-like"/>
    <property type="match status" value="1"/>
</dbReference>
<dbReference type="EMBL" id="JAYKXN010000001">
    <property type="protein sequence ID" value="KAK7317453.1"/>
    <property type="molecule type" value="Genomic_DNA"/>
</dbReference>
<dbReference type="Pfam" id="PF01753">
    <property type="entry name" value="zf-MYND"/>
    <property type="match status" value="1"/>
</dbReference>
<sequence length="198" mass="22285">MSLEGTSGVEEEEVVWQRGKECDEGKSGDSDLDMTIQTLSHHHEPAPTAPTPHELSHCVNGLQSHNGRCEGISNEYQDEVKWSLETFVGEGVSRDNDVNNFHGCEMCGSRSTARCSRCKVVKYCSLKCLIMNWRWHKDRCFAWDVGVTENSHKKEETVHSSAPLSLEFNSEGTTDHKFSVKVPQETLRRSLESAARKT</sequence>
<comment type="caution">
    <text evidence="7">The sequence shown here is derived from an EMBL/GenBank/DDBJ whole genome shotgun (WGS) entry which is preliminary data.</text>
</comment>
<feature type="compositionally biased region" description="Basic and acidic residues" evidence="5">
    <location>
        <begin position="18"/>
        <end position="29"/>
    </location>
</feature>
<protein>
    <recommendedName>
        <fullName evidence="6">MYND-type domain-containing protein</fullName>
    </recommendedName>
</protein>
<evidence type="ECO:0000313" key="8">
    <source>
        <dbReference type="Proteomes" id="UP001359559"/>
    </source>
</evidence>
<name>A0AAN9KJL2_CLITE</name>
<evidence type="ECO:0000256" key="5">
    <source>
        <dbReference type="SAM" id="MobiDB-lite"/>
    </source>
</evidence>
<keyword evidence="1" id="KW-0479">Metal-binding</keyword>
<evidence type="ECO:0000256" key="2">
    <source>
        <dbReference type="ARBA" id="ARBA00022771"/>
    </source>
</evidence>
<dbReference type="PROSITE" id="PS50865">
    <property type="entry name" value="ZF_MYND_2"/>
    <property type="match status" value="1"/>
</dbReference>
<organism evidence="7 8">
    <name type="scientific">Clitoria ternatea</name>
    <name type="common">Butterfly pea</name>
    <dbReference type="NCBI Taxonomy" id="43366"/>
    <lineage>
        <taxon>Eukaryota</taxon>
        <taxon>Viridiplantae</taxon>
        <taxon>Streptophyta</taxon>
        <taxon>Embryophyta</taxon>
        <taxon>Tracheophyta</taxon>
        <taxon>Spermatophyta</taxon>
        <taxon>Magnoliopsida</taxon>
        <taxon>eudicotyledons</taxon>
        <taxon>Gunneridae</taxon>
        <taxon>Pentapetalae</taxon>
        <taxon>rosids</taxon>
        <taxon>fabids</taxon>
        <taxon>Fabales</taxon>
        <taxon>Fabaceae</taxon>
        <taxon>Papilionoideae</taxon>
        <taxon>50 kb inversion clade</taxon>
        <taxon>NPAAA clade</taxon>
        <taxon>indigoferoid/millettioid clade</taxon>
        <taxon>Phaseoleae</taxon>
        <taxon>Clitoria</taxon>
    </lineage>
</organism>
<evidence type="ECO:0000256" key="3">
    <source>
        <dbReference type="ARBA" id="ARBA00022833"/>
    </source>
</evidence>
<keyword evidence="8" id="KW-1185">Reference proteome</keyword>
<dbReference type="AlphaFoldDB" id="A0AAN9KJL2"/>